<gene>
    <name evidence="3" type="ORF">HRbin17_01491</name>
</gene>
<evidence type="ECO:0000256" key="1">
    <source>
        <dbReference type="PROSITE-ProRule" id="PRU00339"/>
    </source>
</evidence>
<feature type="signal peptide" evidence="2">
    <location>
        <begin position="1"/>
        <end position="19"/>
    </location>
</feature>
<dbReference type="SUPFAM" id="SSF48452">
    <property type="entry name" value="TPR-like"/>
    <property type="match status" value="1"/>
</dbReference>
<feature type="repeat" description="TPR" evidence="1">
    <location>
        <begin position="221"/>
        <end position="254"/>
    </location>
</feature>
<dbReference type="PROSITE" id="PS50005">
    <property type="entry name" value="TPR"/>
    <property type="match status" value="1"/>
</dbReference>
<feature type="chain" id="PRO_5014185892" evidence="2">
    <location>
        <begin position="20"/>
        <end position="529"/>
    </location>
</feature>
<dbReference type="AlphaFoldDB" id="A0A2H5XCR0"/>
<keyword evidence="2" id="KW-0732">Signal</keyword>
<proteinExistence type="predicted"/>
<evidence type="ECO:0000256" key="2">
    <source>
        <dbReference type="SAM" id="SignalP"/>
    </source>
</evidence>
<dbReference type="InterPro" id="IPR019734">
    <property type="entry name" value="TPR_rpt"/>
</dbReference>
<dbReference type="Gene3D" id="1.25.40.10">
    <property type="entry name" value="Tetratricopeptide repeat domain"/>
    <property type="match status" value="1"/>
</dbReference>
<organism evidence="3 4">
    <name type="scientific">Candidatus Fervidibacter japonicus</name>
    <dbReference type="NCBI Taxonomy" id="2035412"/>
    <lineage>
        <taxon>Bacteria</taxon>
        <taxon>Candidatus Fervidibacterota</taxon>
        <taxon>Candidatus Fervidibacter</taxon>
    </lineage>
</organism>
<name>A0A2H5XCR0_9BACT</name>
<keyword evidence="1" id="KW-0802">TPR repeat</keyword>
<accession>A0A2H5XCR0</accession>
<dbReference type="Pfam" id="PF13432">
    <property type="entry name" value="TPR_16"/>
    <property type="match status" value="1"/>
</dbReference>
<dbReference type="InterPro" id="IPR011990">
    <property type="entry name" value="TPR-like_helical_dom_sf"/>
</dbReference>
<reference evidence="4" key="1">
    <citation type="submission" date="2017-09" db="EMBL/GenBank/DDBJ databases">
        <title>Metaegenomics of thermophilic ammonia-oxidizing enrichment culture.</title>
        <authorList>
            <person name="Kato S."/>
            <person name="Suzuki K."/>
        </authorList>
    </citation>
    <scope>NUCLEOTIDE SEQUENCE [LARGE SCALE GENOMIC DNA]</scope>
</reference>
<dbReference type="SMART" id="SM00028">
    <property type="entry name" value="TPR"/>
    <property type="match status" value="2"/>
</dbReference>
<dbReference type="Proteomes" id="UP000236173">
    <property type="component" value="Unassembled WGS sequence"/>
</dbReference>
<evidence type="ECO:0000313" key="4">
    <source>
        <dbReference type="Proteomes" id="UP000236173"/>
    </source>
</evidence>
<protein>
    <submittedName>
        <fullName evidence="3">Uncharacterized protein</fullName>
    </submittedName>
</protein>
<dbReference type="EMBL" id="BEHT01000018">
    <property type="protein sequence ID" value="GBC98970.1"/>
    <property type="molecule type" value="Genomic_DNA"/>
</dbReference>
<sequence length="529" mass="58946">MHRYLLAAAWMFAVGQGFASQPSTVLMLPPLSPPVSATAQDALLAACRSLWERQQKWVVVTFHRESPSLVRAVKEGRLPADALTRPLDHAVAVCAEEGAQVGMWLRVTRADDATPQAMEAMLLVPTAASFQADLQTQPITETERALLKPFQVAERQLAAWVLALRLGQWLQDRLAPPTPLSAPSAPGADGDQDVAALVAAEKWDDAVRRIDQLLQSNPNDPRLYWQLAVIYERQGRWEDATIEYRRALQLQSDLWEAWKGLARVAAKRERWDWVLEAVQRLQSAQRSDPLSLALGAQAAAVLAATARQRGRDREADAYQQLSLTLDEAVVQTADDPQLLLDAAQRLMTHQRLNVAARAIEKLMGVADAALLDQAVPLAVAAKRPDLAYRLLLARLRFKAPYAPSPEPMRVCGEALNAETVRLFEAVRDTLAAFDRRALNAAELQTQLRKVNADAEQLLKAAQNIRPPEAWAALYKRRLLAYELFLQATALLREWAETQDGLTRTRAVVLYDFARSELESVWAEERRLAP</sequence>
<comment type="caution">
    <text evidence="3">The sequence shown here is derived from an EMBL/GenBank/DDBJ whole genome shotgun (WGS) entry which is preliminary data.</text>
</comment>
<evidence type="ECO:0000313" key="3">
    <source>
        <dbReference type="EMBL" id="GBC98970.1"/>
    </source>
</evidence>